<accession>A0ABN8YH95</accession>
<sequence length="104" mass="11060">MQFVCNLSTRLGNAPQTPGLPLALPASWILTTHERIPARRACIDQSSQPDVPDPRRPGFFQNNEFPSVFSGKGAAAASGGPECQTFPLAAGATWSSSLTSAERF</sequence>
<dbReference type="Proteomes" id="UP001176941">
    <property type="component" value="Chromosome 19"/>
</dbReference>
<protein>
    <submittedName>
        <fullName evidence="1">Uncharacterized protein</fullName>
    </submittedName>
</protein>
<reference evidence="1" key="1">
    <citation type="submission" date="2023-04" db="EMBL/GenBank/DDBJ databases">
        <authorList>
            <consortium name="ELIXIR-Norway"/>
        </authorList>
    </citation>
    <scope>NUCLEOTIDE SEQUENCE [LARGE SCALE GENOMIC DNA]</scope>
</reference>
<dbReference type="EMBL" id="OX459955">
    <property type="protein sequence ID" value="CAI9159981.1"/>
    <property type="molecule type" value="Genomic_DNA"/>
</dbReference>
<keyword evidence="2" id="KW-1185">Reference proteome</keyword>
<organism evidence="1 2">
    <name type="scientific">Rangifer tarandus platyrhynchus</name>
    <name type="common">Svalbard reindeer</name>
    <dbReference type="NCBI Taxonomy" id="3082113"/>
    <lineage>
        <taxon>Eukaryota</taxon>
        <taxon>Metazoa</taxon>
        <taxon>Chordata</taxon>
        <taxon>Craniata</taxon>
        <taxon>Vertebrata</taxon>
        <taxon>Euteleostomi</taxon>
        <taxon>Mammalia</taxon>
        <taxon>Eutheria</taxon>
        <taxon>Laurasiatheria</taxon>
        <taxon>Artiodactyla</taxon>
        <taxon>Ruminantia</taxon>
        <taxon>Pecora</taxon>
        <taxon>Cervidae</taxon>
        <taxon>Odocoileinae</taxon>
        <taxon>Rangifer</taxon>
    </lineage>
</organism>
<evidence type="ECO:0000313" key="1">
    <source>
        <dbReference type="EMBL" id="CAI9159981.1"/>
    </source>
</evidence>
<evidence type="ECO:0000313" key="2">
    <source>
        <dbReference type="Proteomes" id="UP001176941"/>
    </source>
</evidence>
<proteinExistence type="predicted"/>
<name>A0ABN8YH95_RANTA</name>
<gene>
    <name evidence="1" type="ORF">MRATA1EN1_LOCUS8943</name>
</gene>